<dbReference type="SMART" id="SM00527">
    <property type="entry name" value="HMG17"/>
    <property type="match status" value="1"/>
</dbReference>
<evidence type="ECO:0000256" key="8">
    <source>
        <dbReference type="SAM" id="MobiDB-lite"/>
    </source>
</evidence>
<dbReference type="EMBL" id="KB031148">
    <property type="protein sequence ID" value="ELK02097.1"/>
    <property type="molecule type" value="Genomic_DNA"/>
</dbReference>
<evidence type="ECO:0000256" key="6">
    <source>
        <dbReference type="ARBA" id="ARBA00040304"/>
    </source>
</evidence>
<dbReference type="AlphaFoldDB" id="L5JT20"/>
<dbReference type="PANTHER" id="PTHR23087:SF13">
    <property type="entry name" value="NON-HISTONE CHROMOSOMAL PROTEIN HMG-17"/>
    <property type="match status" value="1"/>
</dbReference>
<feature type="region of interest" description="Disordered" evidence="8">
    <location>
        <begin position="79"/>
        <end position="200"/>
    </location>
</feature>
<dbReference type="PANTHER" id="PTHR23087">
    <property type="entry name" value="NONHISTONE CHROMOSOMAL PROTEIN HMG"/>
    <property type="match status" value="1"/>
</dbReference>
<dbReference type="PRINTS" id="PR00925">
    <property type="entry name" value="NONHISHMG17"/>
</dbReference>
<dbReference type="GO" id="GO:0031492">
    <property type="term" value="F:nucleosomal DNA binding"/>
    <property type="evidence" value="ECO:0007669"/>
    <property type="project" value="InterPro"/>
</dbReference>
<evidence type="ECO:0000256" key="4">
    <source>
        <dbReference type="ARBA" id="ARBA00023242"/>
    </source>
</evidence>
<protein>
    <recommendedName>
        <fullName evidence="6">Non-histone chromosomal protein HMG-17</fullName>
    </recommendedName>
    <alternativeName>
        <fullName evidence="7">High mobility group nucleosome-binding domain-containing protein 2</fullName>
    </alternativeName>
</protein>
<proteinExistence type="inferred from homology"/>
<dbReference type="Pfam" id="PF01101">
    <property type="entry name" value="HMG14_17"/>
    <property type="match status" value="1"/>
</dbReference>
<evidence type="ECO:0000256" key="1">
    <source>
        <dbReference type="ARBA" id="ARBA00004123"/>
    </source>
</evidence>
<sequence length="200" mass="21612">MHVRLRQAGFPALSHFSVSLGPGNCSLCLQAARFLPPPAEKGGVARPCKPFFWGPQREQEGKRPRWALSVARLGERYKNFINPPEPEQCEEEARTTPGPTEARAPLHPRVQRLRPTAVAIMPKRKAEGDAKGDKAKVKDEKPAPPKPEPKPKKAPAKKGEKVPKGKKGKADAGKDGNNPAENGDAKTDQAQKAEGAGDAK</sequence>
<name>L5JT20_PTEAL</name>
<reference evidence="10" key="1">
    <citation type="journal article" date="2013" name="Science">
        <title>Comparative analysis of bat genomes provides insight into the evolution of flight and immunity.</title>
        <authorList>
            <person name="Zhang G."/>
            <person name="Cowled C."/>
            <person name="Shi Z."/>
            <person name="Huang Z."/>
            <person name="Bishop-Lilly K.A."/>
            <person name="Fang X."/>
            <person name="Wynne J.W."/>
            <person name="Xiong Z."/>
            <person name="Baker M.L."/>
            <person name="Zhao W."/>
            <person name="Tachedjian M."/>
            <person name="Zhu Y."/>
            <person name="Zhou P."/>
            <person name="Jiang X."/>
            <person name="Ng J."/>
            <person name="Yang L."/>
            <person name="Wu L."/>
            <person name="Xiao J."/>
            <person name="Feng Y."/>
            <person name="Chen Y."/>
            <person name="Sun X."/>
            <person name="Zhang Y."/>
            <person name="Marsh G.A."/>
            <person name="Crameri G."/>
            <person name="Broder C.C."/>
            <person name="Frey K.G."/>
            <person name="Wang L.F."/>
            <person name="Wang J."/>
        </authorList>
    </citation>
    <scope>NUCLEOTIDE SEQUENCE [LARGE SCALE GENOMIC DNA]</scope>
</reference>
<comment type="function">
    <text evidence="5">Binds to the inner side of the nucleosomal DNA thus altering the interaction between the DNA and the histone octamer. May be involved in the process which maintains transcribable genes in a unique chromatin conformation.</text>
</comment>
<dbReference type="InterPro" id="IPR000079">
    <property type="entry name" value="HMGN_fam"/>
</dbReference>
<evidence type="ECO:0000256" key="5">
    <source>
        <dbReference type="ARBA" id="ARBA00037490"/>
    </source>
</evidence>
<dbReference type="Proteomes" id="UP000010552">
    <property type="component" value="Unassembled WGS sequence"/>
</dbReference>
<evidence type="ECO:0000256" key="7">
    <source>
        <dbReference type="ARBA" id="ARBA00042290"/>
    </source>
</evidence>
<keyword evidence="3" id="KW-0238">DNA-binding</keyword>
<accession>L5JT20</accession>
<dbReference type="GO" id="GO:0005634">
    <property type="term" value="C:nucleus"/>
    <property type="evidence" value="ECO:0007669"/>
    <property type="project" value="UniProtKB-SubCell"/>
</dbReference>
<dbReference type="GO" id="GO:0000785">
    <property type="term" value="C:chromatin"/>
    <property type="evidence" value="ECO:0007669"/>
    <property type="project" value="InterPro"/>
</dbReference>
<evidence type="ECO:0000313" key="10">
    <source>
        <dbReference type="Proteomes" id="UP000010552"/>
    </source>
</evidence>
<evidence type="ECO:0000256" key="3">
    <source>
        <dbReference type="ARBA" id="ARBA00023125"/>
    </source>
</evidence>
<keyword evidence="10" id="KW-1185">Reference proteome</keyword>
<dbReference type="STRING" id="9402.L5JT20"/>
<feature type="compositionally biased region" description="Basic and acidic residues" evidence="8">
    <location>
        <begin position="183"/>
        <end position="200"/>
    </location>
</feature>
<evidence type="ECO:0000256" key="2">
    <source>
        <dbReference type="ARBA" id="ARBA00007696"/>
    </source>
</evidence>
<evidence type="ECO:0000313" key="9">
    <source>
        <dbReference type="EMBL" id="ELK02097.1"/>
    </source>
</evidence>
<gene>
    <name evidence="9" type="ORF">PAL_GLEAN10015102</name>
</gene>
<feature type="compositionally biased region" description="Basic and acidic residues" evidence="8">
    <location>
        <begin position="124"/>
        <end position="174"/>
    </location>
</feature>
<comment type="subcellular location">
    <subcellularLocation>
        <location evidence="1">Nucleus</location>
    </subcellularLocation>
</comment>
<dbReference type="GO" id="GO:0006325">
    <property type="term" value="P:chromatin organization"/>
    <property type="evidence" value="ECO:0007669"/>
    <property type="project" value="TreeGrafter"/>
</dbReference>
<comment type="similarity">
    <text evidence="2">Belongs to the HMGN family.</text>
</comment>
<organism evidence="9 10">
    <name type="scientific">Pteropus alecto</name>
    <name type="common">Black flying fox</name>
    <dbReference type="NCBI Taxonomy" id="9402"/>
    <lineage>
        <taxon>Eukaryota</taxon>
        <taxon>Metazoa</taxon>
        <taxon>Chordata</taxon>
        <taxon>Craniata</taxon>
        <taxon>Vertebrata</taxon>
        <taxon>Euteleostomi</taxon>
        <taxon>Mammalia</taxon>
        <taxon>Eutheria</taxon>
        <taxon>Laurasiatheria</taxon>
        <taxon>Chiroptera</taxon>
        <taxon>Yinpterochiroptera</taxon>
        <taxon>Pteropodoidea</taxon>
        <taxon>Pteropodidae</taxon>
        <taxon>Pteropodinae</taxon>
        <taxon>Pteropus</taxon>
    </lineage>
</organism>
<keyword evidence="4" id="KW-0539">Nucleus</keyword>
<dbReference type="InParanoid" id="L5JT20"/>